<accession>A0A502CF86</accession>
<dbReference type="AlphaFoldDB" id="A0A502CF86"/>
<comment type="caution">
    <text evidence="1">The sequence shown here is derived from an EMBL/GenBank/DDBJ whole genome shotgun (WGS) entry which is preliminary data.</text>
</comment>
<organism evidence="1 2">
    <name type="scientific">Rhodanobacter glycinis</name>
    <dbReference type="NCBI Taxonomy" id="582702"/>
    <lineage>
        <taxon>Bacteria</taxon>
        <taxon>Pseudomonadati</taxon>
        <taxon>Pseudomonadota</taxon>
        <taxon>Gammaproteobacteria</taxon>
        <taxon>Lysobacterales</taxon>
        <taxon>Rhodanobacteraceae</taxon>
        <taxon>Rhodanobacter</taxon>
    </lineage>
</organism>
<dbReference type="EMBL" id="RCZO01000001">
    <property type="protein sequence ID" value="TPG11362.1"/>
    <property type="molecule type" value="Genomic_DNA"/>
</dbReference>
<keyword evidence="2" id="KW-1185">Reference proteome</keyword>
<gene>
    <name evidence="1" type="ORF">EAH88_02155</name>
</gene>
<dbReference type="Proteomes" id="UP000319486">
    <property type="component" value="Unassembled WGS sequence"/>
</dbReference>
<name>A0A502CF86_9GAMM</name>
<protein>
    <submittedName>
        <fullName evidence="1">Uncharacterized protein</fullName>
    </submittedName>
</protein>
<sequence length="73" mass="7886">MDNDQLVAKWQRSIIELCVGALGRSLTAQEAGFINGHRGFLALEAIEGHVRSLDGQREALTKYLSSDIGSAEA</sequence>
<proteinExistence type="predicted"/>
<evidence type="ECO:0000313" key="2">
    <source>
        <dbReference type="Proteomes" id="UP000319486"/>
    </source>
</evidence>
<reference evidence="1 2" key="1">
    <citation type="journal article" date="2019" name="Environ. Microbiol.">
        <title>Species interactions and distinct microbial communities in high Arctic permafrost affected cryosols are associated with the CH4 and CO2 gas fluxes.</title>
        <authorList>
            <person name="Altshuler I."/>
            <person name="Hamel J."/>
            <person name="Turney S."/>
            <person name="Magnuson E."/>
            <person name="Levesque R."/>
            <person name="Greer C."/>
            <person name="Whyte L.G."/>
        </authorList>
    </citation>
    <scope>NUCLEOTIDE SEQUENCE [LARGE SCALE GENOMIC DNA]</scope>
    <source>
        <strain evidence="1 2">S13Y</strain>
    </source>
</reference>
<evidence type="ECO:0000313" key="1">
    <source>
        <dbReference type="EMBL" id="TPG11362.1"/>
    </source>
</evidence>